<feature type="transmembrane region" description="Helical" evidence="8">
    <location>
        <begin position="585"/>
        <end position="607"/>
    </location>
</feature>
<evidence type="ECO:0000313" key="10">
    <source>
        <dbReference type="EMBL" id="SMH72524.1"/>
    </source>
</evidence>
<evidence type="ECO:0000256" key="8">
    <source>
        <dbReference type="SAM" id="Phobius"/>
    </source>
</evidence>
<dbReference type="GO" id="GO:0005886">
    <property type="term" value="C:plasma membrane"/>
    <property type="evidence" value="ECO:0007669"/>
    <property type="project" value="TreeGrafter"/>
</dbReference>
<feature type="transmembrane region" description="Helical" evidence="8">
    <location>
        <begin position="16"/>
        <end position="38"/>
    </location>
</feature>
<dbReference type="Proteomes" id="UP000230607">
    <property type="component" value="Chromosome 1"/>
</dbReference>
<dbReference type="InterPro" id="IPR014729">
    <property type="entry name" value="Rossmann-like_a/b/a_fold"/>
</dbReference>
<dbReference type="SUPFAM" id="SSF52402">
    <property type="entry name" value="Adenine nucleotide alpha hydrolases-like"/>
    <property type="match status" value="1"/>
</dbReference>
<feature type="transmembrane region" description="Helical" evidence="8">
    <location>
        <begin position="338"/>
        <end position="359"/>
    </location>
</feature>
<evidence type="ECO:0000256" key="4">
    <source>
        <dbReference type="ARBA" id="ARBA00022692"/>
    </source>
</evidence>
<keyword evidence="6 8" id="KW-0472">Membrane</keyword>
<feature type="domain" description="UspA" evidence="9">
    <location>
        <begin position="653"/>
        <end position="784"/>
    </location>
</feature>
<feature type="transmembrane region" description="Helical" evidence="8">
    <location>
        <begin position="169"/>
        <end position="188"/>
    </location>
</feature>
<feature type="transmembrane region" description="Helical" evidence="8">
    <location>
        <begin position="423"/>
        <end position="445"/>
    </location>
</feature>
<comment type="subcellular location">
    <subcellularLocation>
        <location evidence="1">Membrane</location>
        <topology evidence="1">Multi-pass membrane protein</topology>
    </subcellularLocation>
</comment>
<dbReference type="PRINTS" id="PR01438">
    <property type="entry name" value="UNVRSLSTRESS"/>
</dbReference>
<feature type="transmembrane region" description="Helical" evidence="8">
    <location>
        <begin position="295"/>
        <end position="318"/>
    </location>
</feature>
<keyword evidence="4 8" id="KW-0812">Transmembrane</keyword>
<dbReference type="GO" id="GO:0015204">
    <property type="term" value="F:urea transmembrane transporter activity"/>
    <property type="evidence" value="ECO:0007669"/>
    <property type="project" value="InterPro"/>
</dbReference>
<comment type="similarity">
    <text evidence="2 7">Belongs to the sodium:solute symporter (SSF) (TC 2.A.21) family.</text>
</comment>
<feature type="transmembrane region" description="Helical" evidence="8">
    <location>
        <begin position="139"/>
        <end position="163"/>
    </location>
</feature>
<dbReference type="InterPro" id="IPR006016">
    <property type="entry name" value="UspA"/>
</dbReference>
<feature type="transmembrane region" description="Helical" evidence="8">
    <location>
        <begin position="250"/>
        <end position="275"/>
    </location>
</feature>
<evidence type="ECO:0000256" key="6">
    <source>
        <dbReference type="ARBA" id="ARBA00023136"/>
    </source>
</evidence>
<dbReference type="PANTHER" id="PTHR46154:SF4">
    <property type="entry name" value="UREA ACTIVE TRANSPORTER"/>
    <property type="match status" value="1"/>
</dbReference>
<dbReference type="Gene3D" id="3.40.50.620">
    <property type="entry name" value="HUPs"/>
    <property type="match status" value="1"/>
</dbReference>
<dbReference type="CDD" id="cd11476">
    <property type="entry name" value="SLC5sbd_DUR3"/>
    <property type="match status" value="1"/>
</dbReference>
<feature type="transmembrane region" description="Helical" evidence="8">
    <location>
        <begin position="398"/>
        <end position="417"/>
    </location>
</feature>
<organism evidence="10 11">
    <name type="scientific">Candidatus Nitrosotalea okcheonensis</name>
    <dbReference type="NCBI Taxonomy" id="1903276"/>
    <lineage>
        <taxon>Archaea</taxon>
        <taxon>Nitrososphaerota</taxon>
        <taxon>Nitrososphaeria</taxon>
        <taxon>Nitrosotaleales</taxon>
        <taxon>Nitrosotaleaceae</taxon>
        <taxon>Nitrosotalea</taxon>
    </lineage>
</organism>
<dbReference type="InterPro" id="IPR006015">
    <property type="entry name" value="Universal_stress_UspA"/>
</dbReference>
<evidence type="ECO:0000256" key="5">
    <source>
        <dbReference type="ARBA" id="ARBA00022989"/>
    </source>
</evidence>
<feature type="transmembrane region" description="Helical" evidence="8">
    <location>
        <begin position="59"/>
        <end position="81"/>
    </location>
</feature>
<feature type="transmembrane region" description="Helical" evidence="8">
    <location>
        <begin position="200"/>
        <end position="219"/>
    </location>
</feature>
<dbReference type="PANTHER" id="PTHR46154">
    <property type="match status" value="1"/>
</dbReference>
<dbReference type="PROSITE" id="PS50283">
    <property type="entry name" value="NA_SOLUT_SYMP_3"/>
    <property type="match status" value="1"/>
</dbReference>
<keyword evidence="3" id="KW-0813">Transport</keyword>
<accession>A0A2H1FIH3</accession>
<name>A0A2H1FIH3_9ARCH</name>
<dbReference type="Pfam" id="PF00582">
    <property type="entry name" value="Usp"/>
    <property type="match status" value="1"/>
</dbReference>
<dbReference type="Pfam" id="PF00474">
    <property type="entry name" value="SSF"/>
    <property type="match status" value="1"/>
</dbReference>
<dbReference type="InterPro" id="IPR031155">
    <property type="entry name" value="DUR"/>
</dbReference>
<gene>
    <name evidence="10" type="ORF">NCS_30364</name>
</gene>
<evidence type="ECO:0000259" key="9">
    <source>
        <dbReference type="Pfam" id="PF00582"/>
    </source>
</evidence>
<sequence length="785" mass="85976">MDKPNYPMNSILSENVGYVILLGFGSMMAILVTLIVKIETRWNKIRKTFEWFNTAGRSVKTGILASSVVSAWTWAATFLQSSSVTYQYGLGGSYWYAAGASIQIVLFAILAIELKRKSATAHTFTEIINARFGSTAHKIFLFFGFLTNSIITAMLVIGGAAVLNSLTGINIYAAAFLIPVGVVIYTFFGGLRATFIAEYFNSTLIFIVILIFVTTVYFVNGNIGGISGMYEKIVHSAVIKPVAENSGGSYLTLASSGALLFGIINIVGNFGTVFVNQSYYQRAIAARPKSAVKGFLIGGLAWFSIPFTLATTLGLAAIAMGMTFSADQISMGLIAPSVASSLLGNIGAILLLTIIFTAVTSAGSAELTAVSSLFTYDVYRTYLNPSASGRQLVKISRMVILFFGCGMGLLGISIIQFGVSLQFVYLTMGIIIGSAVIPIALTLTWKKTNKIAASSGAIIGLFLGVSMWLYSAYVLFGQVSLSSTSQNIPLLLGNVISISSGGLIVFLGSLINPSNFNFKIMKQKIIVVDERIRAIIERDNDENFLKNAAKFTYRYSIVLSIVLIVVIPIPLYVSGYVFSEMSYRIWIIAGIVWVSVSTVVIIGMPIFEAKSFVKRIILSISNRFLYETRYFDEQNNKKSDNKHSGDLTNLDEYKKILVAVDGSSMSIRALRYVENYFGNLNSKIFIVYVIEWEETDEILDSVIMNKMEIEGKQMLRGILLAKHEDKYQRFVKVGDPASKIHEIAEKTETDIIVMGLKGLGNTYHEMGHVGQKVLNLTSKPVLFLK</sequence>
<feature type="transmembrane region" description="Helical" evidence="8">
    <location>
        <begin position="93"/>
        <end position="112"/>
    </location>
</feature>
<keyword evidence="5 8" id="KW-1133">Transmembrane helix</keyword>
<evidence type="ECO:0000256" key="3">
    <source>
        <dbReference type="ARBA" id="ARBA00022448"/>
    </source>
</evidence>
<evidence type="ECO:0000256" key="2">
    <source>
        <dbReference type="ARBA" id="ARBA00006434"/>
    </source>
</evidence>
<evidence type="ECO:0000313" key="11">
    <source>
        <dbReference type="Proteomes" id="UP000230607"/>
    </source>
</evidence>
<keyword evidence="11" id="KW-1185">Reference proteome</keyword>
<dbReference type="InterPro" id="IPR001734">
    <property type="entry name" value="Na/solute_symporter"/>
</dbReference>
<evidence type="ECO:0000256" key="1">
    <source>
        <dbReference type="ARBA" id="ARBA00004141"/>
    </source>
</evidence>
<dbReference type="CDD" id="cd00293">
    <property type="entry name" value="USP-like"/>
    <property type="match status" value="1"/>
</dbReference>
<dbReference type="InterPro" id="IPR038377">
    <property type="entry name" value="Na/Glc_symporter_sf"/>
</dbReference>
<proteinExistence type="inferred from homology"/>
<feature type="transmembrane region" description="Helical" evidence="8">
    <location>
        <begin position="553"/>
        <end position="573"/>
    </location>
</feature>
<dbReference type="EMBL" id="LT841358">
    <property type="protein sequence ID" value="SMH72524.1"/>
    <property type="molecule type" value="Genomic_DNA"/>
</dbReference>
<dbReference type="Gene3D" id="1.20.1730.10">
    <property type="entry name" value="Sodium/glucose cotransporter"/>
    <property type="match status" value="1"/>
</dbReference>
<feature type="transmembrane region" description="Helical" evidence="8">
    <location>
        <begin position="488"/>
        <end position="511"/>
    </location>
</feature>
<reference evidence="11" key="1">
    <citation type="submission" date="2017-03" db="EMBL/GenBank/DDBJ databases">
        <authorList>
            <person name="Herbold C."/>
        </authorList>
    </citation>
    <scope>NUCLEOTIDE SEQUENCE [LARGE SCALE GENOMIC DNA]</scope>
</reference>
<dbReference type="NCBIfam" id="TIGR00813">
    <property type="entry name" value="sss"/>
    <property type="match status" value="1"/>
</dbReference>
<evidence type="ECO:0000256" key="7">
    <source>
        <dbReference type="RuleBase" id="RU362091"/>
    </source>
</evidence>
<protein>
    <submittedName>
        <fullName evidence="10">Urea active transporter</fullName>
    </submittedName>
</protein>
<dbReference type="AlphaFoldDB" id="A0A2H1FIH3"/>
<feature type="transmembrane region" description="Helical" evidence="8">
    <location>
        <begin position="457"/>
        <end position="476"/>
    </location>
</feature>